<reference evidence="2" key="1">
    <citation type="submission" date="2017-04" db="EMBL/GenBank/DDBJ databases">
        <authorList>
            <person name="Varghese N."/>
            <person name="Submissions S."/>
        </authorList>
    </citation>
    <scope>NUCLEOTIDE SEQUENCE [LARGE SCALE GENOMIC DNA]</scope>
    <source>
        <strain evidence="2">RKEM611</strain>
    </source>
</reference>
<evidence type="ECO:0000313" key="1">
    <source>
        <dbReference type="EMBL" id="SMF15899.1"/>
    </source>
</evidence>
<dbReference type="AlphaFoldDB" id="A0A1Y6BK94"/>
<proteinExistence type="predicted"/>
<keyword evidence="2" id="KW-1185">Reference proteome</keyword>
<gene>
    <name evidence="1" type="ORF">SAMN06296036_1063</name>
</gene>
<dbReference type="STRING" id="1513793.SAMN06296036_1063"/>
<name>A0A1Y6BK94_9BACT</name>
<accession>A0A1Y6BK94</accession>
<evidence type="ECO:0000313" key="2">
    <source>
        <dbReference type="Proteomes" id="UP000192907"/>
    </source>
</evidence>
<protein>
    <submittedName>
        <fullName evidence="1">Uncharacterized protein</fullName>
    </submittedName>
</protein>
<organism evidence="1 2">
    <name type="scientific">Pseudobacteriovorax antillogorgiicola</name>
    <dbReference type="NCBI Taxonomy" id="1513793"/>
    <lineage>
        <taxon>Bacteria</taxon>
        <taxon>Pseudomonadati</taxon>
        <taxon>Bdellovibrionota</taxon>
        <taxon>Oligoflexia</taxon>
        <taxon>Oligoflexales</taxon>
        <taxon>Pseudobacteriovoracaceae</taxon>
        <taxon>Pseudobacteriovorax</taxon>
    </lineage>
</organism>
<dbReference type="EMBL" id="FWZT01000006">
    <property type="protein sequence ID" value="SMF15899.1"/>
    <property type="molecule type" value="Genomic_DNA"/>
</dbReference>
<sequence length="256" mass="27390">MPKNLLFLGFFVLACSCKPQSSLVGKSDRPSEETEGMPSYAIACSFQEKATVAKPKDVTFCKIVSSTDPKQTAKLGTDIKDLSWSYEVSLQEINVQVSESTEGATFQVMYQMSNPTEEDIQNARPLVSFIASFTNIHLNTRQEKKLVLSKVNSPLDPLPENDPMAPDSTTVVANHVLGVFDGQSWCIQQLDGQAGFEILDVLPCSGNVQHNQAAASRGPANIIRVNGNWCVQGVGNNGGDALLAIPGCGGGASPDP</sequence>
<dbReference type="RefSeq" id="WP_132318138.1">
    <property type="nucleotide sequence ID" value="NZ_FWZT01000006.1"/>
</dbReference>
<dbReference type="PROSITE" id="PS51257">
    <property type="entry name" value="PROKAR_LIPOPROTEIN"/>
    <property type="match status" value="1"/>
</dbReference>
<dbReference type="Proteomes" id="UP000192907">
    <property type="component" value="Unassembled WGS sequence"/>
</dbReference>